<accession>A0ABD5RS03</accession>
<organism evidence="1 2">
    <name type="scientific">Halomarina salina</name>
    <dbReference type="NCBI Taxonomy" id="1872699"/>
    <lineage>
        <taxon>Archaea</taxon>
        <taxon>Methanobacteriati</taxon>
        <taxon>Methanobacteriota</taxon>
        <taxon>Stenosarchaea group</taxon>
        <taxon>Halobacteria</taxon>
        <taxon>Halobacteriales</taxon>
        <taxon>Natronomonadaceae</taxon>
        <taxon>Halomarina</taxon>
    </lineage>
</organism>
<proteinExistence type="predicted"/>
<gene>
    <name evidence="1" type="ORF">ACFPYI_17360</name>
</gene>
<evidence type="ECO:0000313" key="1">
    <source>
        <dbReference type="EMBL" id="MFC5973104.1"/>
    </source>
</evidence>
<dbReference type="AlphaFoldDB" id="A0ABD5RS03"/>
<keyword evidence="2" id="KW-1185">Reference proteome</keyword>
<sequence>MENPEYTFESRQDFANQLTRFLGSAAKQGIEFEGAYDCRLPECQEVYDVEISTVDESPPRE</sequence>
<reference evidence="1 2" key="1">
    <citation type="journal article" date="2019" name="Int. J. Syst. Evol. Microbiol.">
        <title>The Global Catalogue of Microorganisms (GCM) 10K type strain sequencing project: providing services to taxonomists for standard genome sequencing and annotation.</title>
        <authorList>
            <consortium name="The Broad Institute Genomics Platform"/>
            <consortium name="The Broad Institute Genome Sequencing Center for Infectious Disease"/>
            <person name="Wu L."/>
            <person name="Ma J."/>
        </authorList>
    </citation>
    <scope>NUCLEOTIDE SEQUENCE [LARGE SCALE GENOMIC DNA]</scope>
    <source>
        <strain evidence="1 2">CGMCC 1.12543</strain>
    </source>
</reference>
<dbReference type="Proteomes" id="UP001596099">
    <property type="component" value="Unassembled WGS sequence"/>
</dbReference>
<dbReference type="EMBL" id="JBHSQH010000001">
    <property type="protein sequence ID" value="MFC5973104.1"/>
    <property type="molecule type" value="Genomic_DNA"/>
</dbReference>
<protein>
    <submittedName>
        <fullName evidence="1">Uncharacterized protein</fullName>
    </submittedName>
</protein>
<comment type="caution">
    <text evidence="1">The sequence shown here is derived from an EMBL/GenBank/DDBJ whole genome shotgun (WGS) entry which is preliminary data.</text>
</comment>
<evidence type="ECO:0000313" key="2">
    <source>
        <dbReference type="Proteomes" id="UP001596099"/>
    </source>
</evidence>
<dbReference type="RefSeq" id="WP_247417247.1">
    <property type="nucleotide sequence ID" value="NZ_JALLGW010000001.1"/>
</dbReference>
<name>A0ABD5RS03_9EURY</name>